<reference evidence="1" key="1">
    <citation type="journal article" date="2015" name="Nature">
        <title>Complex archaea that bridge the gap between prokaryotes and eukaryotes.</title>
        <authorList>
            <person name="Spang A."/>
            <person name="Saw J.H."/>
            <person name="Jorgensen S.L."/>
            <person name="Zaremba-Niedzwiedzka K."/>
            <person name="Martijn J."/>
            <person name="Lind A.E."/>
            <person name="van Eijk R."/>
            <person name="Schleper C."/>
            <person name="Guy L."/>
            <person name="Ettema T.J."/>
        </authorList>
    </citation>
    <scope>NUCLEOTIDE SEQUENCE</scope>
</reference>
<organism evidence="1">
    <name type="scientific">marine sediment metagenome</name>
    <dbReference type="NCBI Taxonomy" id="412755"/>
    <lineage>
        <taxon>unclassified sequences</taxon>
        <taxon>metagenomes</taxon>
        <taxon>ecological metagenomes</taxon>
    </lineage>
</organism>
<name>A0A0F9FWT6_9ZZZZ</name>
<feature type="non-terminal residue" evidence="1">
    <location>
        <position position="1"/>
    </location>
</feature>
<gene>
    <name evidence="1" type="ORF">LCGC14_1901370</name>
</gene>
<accession>A0A0F9FWT6</accession>
<dbReference type="AlphaFoldDB" id="A0A0F9FWT6"/>
<sequence>HYYSEIPLGCNYYLLIDPASARKKKSDYTVMTIIAIDSDNNRLIIDGIRDKLDPKQRVDTAISLAQRWEVKGIGWEAIAFQSTDLFYFEEKRRKLKGIPTVEEIKSQKVSKEDRVRGLLPSYVNGKWLWAPKGVIVKQSKFSGKSYDFIEDLEKEFLSFPLGAHDDILDTQTFLSLMKSVYRAKPLSENKEPTEMTYGEISSQVDEEKRFVRKNPWAKFDTFRVSRR</sequence>
<dbReference type="Gene3D" id="3.30.420.240">
    <property type="match status" value="1"/>
</dbReference>
<dbReference type="EMBL" id="LAZR01019921">
    <property type="protein sequence ID" value="KKL90773.1"/>
    <property type="molecule type" value="Genomic_DNA"/>
</dbReference>
<proteinExistence type="predicted"/>
<comment type="caution">
    <text evidence="1">The sequence shown here is derived from an EMBL/GenBank/DDBJ whole genome shotgun (WGS) entry which is preliminary data.</text>
</comment>
<evidence type="ECO:0000313" key="1">
    <source>
        <dbReference type="EMBL" id="KKL90773.1"/>
    </source>
</evidence>
<protein>
    <recommendedName>
        <fullName evidence="2">Terminase large subunit gp17-like C-terminal domain-containing protein</fullName>
    </recommendedName>
</protein>
<evidence type="ECO:0008006" key="2">
    <source>
        <dbReference type="Google" id="ProtNLM"/>
    </source>
</evidence>